<evidence type="ECO:0000256" key="1">
    <source>
        <dbReference type="SAM" id="MobiDB-lite"/>
    </source>
</evidence>
<reference evidence="2" key="3">
    <citation type="journal article" date="2017" name="Nature">
        <title>Genome sequence of the progenitor of the wheat D genome Aegilops tauschii.</title>
        <authorList>
            <person name="Luo M.C."/>
            <person name="Gu Y.Q."/>
            <person name="Puiu D."/>
            <person name="Wang H."/>
            <person name="Twardziok S.O."/>
            <person name="Deal K.R."/>
            <person name="Huo N."/>
            <person name="Zhu T."/>
            <person name="Wang L."/>
            <person name="Wang Y."/>
            <person name="McGuire P.E."/>
            <person name="Liu S."/>
            <person name="Long H."/>
            <person name="Ramasamy R.K."/>
            <person name="Rodriguez J.C."/>
            <person name="Van S.L."/>
            <person name="Yuan L."/>
            <person name="Wang Z."/>
            <person name="Xia Z."/>
            <person name="Xiao L."/>
            <person name="Anderson O.D."/>
            <person name="Ouyang S."/>
            <person name="Liang Y."/>
            <person name="Zimin A.V."/>
            <person name="Pertea G."/>
            <person name="Qi P."/>
            <person name="Bennetzen J.L."/>
            <person name="Dai X."/>
            <person name="Dawson M.W."/>
            <person name="Muller H.G."/>
            <person name="Kugler K."/>
            <person name="Rivarola-Duarte L."/>
            <person name="Spannagl M."/>
            <person name="Mayer K.F.X."/>
            <person name="Lu F.H."/>
            <person name="Bevan M.W."/>
            <person name="Leroy P."/>
            <person name="Li P."/>
            <person name="You F.M."/>
            <person name="Sun Q."/>
            <person name="Liu Z."/>
            <person name="Lyons E."/>
            <person name="Wicker T."/>
            <person name="Salzberg S.L."/>
            <person name="Devos K.M."/>
            <person name="Dvorak J."/>
        </authorList>
    </citation>
    <scope>NUCLEOTIDE SEQUENCE [LARGE SCALE GENOMIC DNA]</scope>
    <source>
        <strain evidence="2">cv. AL8/78</strain>
    </source>
</reference>
<reference evidence="2" key="4">
    <citation type="submission" date="2019-03" db="UniProtKB">
        <authorList>
            <consortium name="EnsemblPlants"/>
        </authorList>
    </citation>
    <scope>IDENTIFICATION</scope>
</reference>
<dbReference type="InterPro" id="IPR036020">
    <property type="entry name" value="WW_dom_sf"/>
</dbReference>
<reference evidence="3" key="1">
    <citation type="journal article" date="2014" name="Science">
        <title>Ancient hybridizations among the ancestral genomes of bread wheat.</title>
        <authorList>
            <consortium name="International Wheat Genome Sequencing Consortium,"/>
            <person name="Marcussen T."/>
            <person name="Sandve S.R."/>
            <person name="Heier L."/>
            <person name="Spannagl M."/>
            <person name="Pfeifer M."/>
            <person name="Jakobsen K.S."/>
            <person name="Wulff B.B."/>
            <person name="Steuernagel B."/>
            <person name="Mayer K.F."/>
            <person name="Olsen O.A."/>
        </authorList>
    </citation>
    <scope>NUCLEOTIDE SEQUENCE [LARGE SCALE GENOMIC DNA]</scope>
    <source>
        <strain evidence="3">cv. AL8/78</strain>
    </source>
</reference>
<keyword evidence="3" id="KW-1185">Reference proteome</keyword>
<feature type="compositionally biased region" description="Low complexity" evidence="1">
    <location>
        <begin position="39"/>
        <end position="52"/>
    </location>
</feature>
<sequence>PTPLVSLGIPHATNTTTPRPKAKQEIPLSLSTFLPHFHPPSSRQRPPAPRSLSPLWMATAPNIEMIASSLRSCSLNGGGRRPGRRHRHGHARGAEGSNDSEGVTVELNSDVALPYHWQQCLDIRTGQVYYINWEDGTRTTIDPRTPSLCSALSTPRSTCFTSHRAAFTSSSSSGYTSAASSVTGGYGYGYDDSDGYSEGYGDDEESSSSSSRSSGVSSVLSSFFPSNEPASSDSGHATSHVLVAVGCRACFMYFMVPKSVGLCPKCGSSGLLHLGASYA</sequence>
<dbReference type="PANTHER" id="PTHR14791">
    <property type="entry name" value="BOMB/KIRA PROTEINS"/>
    <property type="match status" value="1"/>
</dbReference>
<dbReference type="PANTHER" id="PTHR14791:SF29">
    <property type="entry name" value="PROTEIN KIBRA"/>
    <property type="match status" value="1"/>
</dbReference>
<dbReference type="Gramene" id="AET6Gv20499700.1">
    <property type="protein sequence ID" value="AET6Gv20499700.1"/>
    <property type="gene ID" value="AET6Gv20499700"/>
</dbReference>
<reference evidence="2" key="5">
    <citation type="journal article" date="2021" name="G3 (Bethesda)">
        <title>Aegilops tauschii genome assembly Aet v5.0 features greater sequence contiguity and improved annotation.</title>
        <authorList>
            <person name="Wang L."/>
            <person name="Zhu T."/>
            <person name="Rodriguez J.C."/>
            <person name="Deal K.R."/>
            <person name="Dubcovsky J."/>
            <person name="McGuire P.E."/>
            <person name="Lux T."/>
            <person name="Spannagl M."/>
            <person name="Mayer K.F.X."/>
            <person name="Baldrich P."/>
            <person name="Meyers B.C."/>
            <person name="Huo N."/>
            <person name="Gu Y.Q."/>
            <person name="Zhou H."/>
            <person name="Devos K.M."/>
            <person name="Bennetzen J.L."/>
            <person name="Unver T."/>
            <person name="Budak H."/>
            <person name="Gulick P.J."/>
            <person name="Galiba G."/>
            <person name="Kalapos B."/>
            <person name="Nelson D.R."/>
            <person name="Li P."/>
            <person name="You F.M."/>
            <person name="Luo M.C."/>
            <person name="Dvorak J."/>
        </authorList>
    </citation>
    <scope>NUCLEOTIDE SEQUENCE [LARGE SCALE GENOMIC DNA]</scope>
    <source>
        <strain evidence="2">cv. AL8/78</strain>
    </source>
</reference>
<reference evidence="3" key="2">
    <citation type="journal article" date="2017" name="Nat. Plants">
        <title>The Aegilops tauschii genome reveals multiple impacts of transposons.</title>
        <authorList>
            <person name="Zhao G."/>
            <person name="Zou C."/>
            <person name="Li K."/>
            <person name="Wang K."/>
            <person name="Li T."/>
            <person name="Gao L."/>
            <person name="Zhang X."/>
            <person name="Wang H."/>
            <person name="Yang Z."/>
            <person name="Liu X."/>
            <person name="Jiang W."/>
            <person name="Mao L."/>
            <person name="Kong X."/>
            <person name="Jiao Y."/>
            <person name="Jia J."/>
        </authorList>
    </citation>
    <scope>NUCLEOTIDE SEQUENCE [LARGE SCALE GENOMIC DNA]</scope>
    <source>
        <strain evidence="3">cv. AL8/78</strain>
    </source>
</reference>
<name>A0A453NVU5_AEGTS</name>
<dbReference type="SUPFAM" id="SSF51045">
    <property type="entry name" value="WW domain"/>
    <property type="match status" value="1"/>
</dbReference>
<organism evidence="2 3">
    <name type="scientific">Aegilops tauschii subsp. strangulata</name>
    <name type="common">Goatgrass</name>
    <dbReference type="NCBI Taxonomy" id="200361"/>
    <lineage>
        <taxon>Eukaryota</taxon>
        <taxon>Viridiplantae</taxon>
        <taxon>Streptophyta</taxon>
        <taxon>Embryophyta</taxon>
        <taxon>Tracheophyta</taxon>
        <taxon>Spermatophyta</taxon>
        <taxon>Magnoliopsida</taxon>
        <taxon>Liliopsida</taxon>
        <taxon>Poales</taxon>
        <taxon>Poaceae</taxon>
        <taxon>BOP clade</taxon>
        <taxon>Pooideae</taxon>
        <taxon>Triticodae</taxon>
        <taxon>Triticeae</taxon>
        <taxon>Triticinae</taxon>
        <taxon>Aegilops</taxon>
    </lineage>
</organism>
<protein>
    <recommendedName>
        <fullName evidence="4">WW domain-containing protein</fullName>
    </recommendedName>
</protein>
<proteinExistence type="predicted"/>
<evidence type="ECO:0008006" key="4">
    <source>
        <dbReference type="Google" id="ProtNLM"/>
    </source>
</evidence>
<accession>A0A453NVU5</accession>
<feature type="region of interest" description="Disordered" evidence="1">
    <location>
        <begin position="74"/>
        <end position="103"/>
    </location>
</feature>
<feature type="compositionally biased region" description="Basic residues" evidence="1">
    <location>
        <begin position="81"/>
        <end position="91"/>
    </location>
</feature>
<dbReference type="AlphaFoldDB" id="A0A453NVU5"/>
<dbReference type="Proteomes" id="UP000015105">
    <property type="component" value="Chromosome 6D"/>
</dbReference>
<feature type="region of interest" description="Disordered" evidence="1">
    <location>
        <begin position="1"/>
        <end position="52"/>
    </location>
</feature>
<dbReference type="InterPro" id="IPR051105">
    <property type="entry name" value="WWC/KIBRA_Hippo_Reg"/>
</dbReference>
<evidence type="ECO:0000313" key="2">
    <source>
        <dbReference type="EnsemblPlants" id="AET6Gv20499700.1"/>
    </source>
</evidence>
<evidence type="ECO:0000313" key="3">
    <source>
        <dbReference type="Proteomes" id="UP000015105"/>
    </source>
</evidence>
<dbReference type="STRING" id="200361.A0A453NVU5"/>
<dbReference type="Gene3D" id="2.20.70.10">
    <property type="match status" value="1"/>
</dbReference>
<dbReference type="EnsemblPlants" id="AET6Gv20499700.1">
    <property type="protein sequence ID" value="AET6Gv20499700.1"/>
    <property type="gene ID" value="AET6Gv20499700"/>
</dbReference>